<dbReference type="RefSeq" id="WP_379873613.1">
    <property type="nucleotide sequence ID" value="NZ_JBHTBH010000015.1"/>
</dbReference>
<evidence type="ECO:0000259" key="1">
    <source>
        <dbReference type="Pfam" id="PF12697"/>
    </source>
</evidence>
<keyword evidence="3" id="KW-1185">Reference proteome</keyword>
<dbReference type="PANTHER" id="PTHR43798:SF33">
    <property type="entry name" value="HYDROLASE, PUTATIVE (AFU_ORTHOLOGUE AFUA_2G14860)-RELATED"/>
    <property type="match status" value="1"/>
</dbReference>
<organism evidence="2 3">
    <name type="scientific">Marinactinospora rubrisoli</name>
    <dbReference type="NCBI Taxonomy" id="2715399"/>
    <lineage>
        <taxon>Bacteria</taxon>
        <taxon>Bacillati</taxon>
        <taxon>Actinomycetota</taxon>
        <taxon>Actinomycetes</taxon>
        <taxon>Streptosporangiales</taxon>
        <taxon>Nocardiopsidaceae</taxon>
        <taxon>Marinactinospora</taxon>
    </lineage>
</organism>
<evidence type="ECO:0000313" key="3">
    <source>
        <dbReference type="Proteomes" id="UP001596540"/>
    </source>
</evidence>
<dbReference type="PRINTS" id="PR00111">
    <property type="entry name" value="ABHYDROLASE"/>
</dbReference>
<dbReference type="GO" id="GO:0016787">
    <property type="term" value="F:hydrolase activity"/>
    <property type="evidence" value="ECO:0007669"/>
    <property type="project" value="UniProtKB-KW"/>
</dbReference>
<evidence type="ECO:0000313" key="2">
    <source>
        <dbReference type="EMBL" id="MFC7330973.1"/>
    </source>
</evidence>
<dbReference type="SUPFAM" id="SSF53474">
    <property type="entry name" value="alpha/beta-Hydrolases"/>
    <property type="match status" value="1"/>
</dbReference>
<dbReference type="InterPro" id="IPR050266">
    <property type="entry name" value="AB_hydrolase_sf"/>
</dbReference>
<protein>
    <submittedName>
        <fullName evidence="2">Alpha/beta fold hydrolase</fullName>
    </submittedName>
</protein>
<feature type="domain" description="AB hydrolase-1" evidence="1">
    <location>
        <begin position="31"/>
        <end position="261"/>
    </location>
</feature>
<accession>A0ABW2KNV1</accession>
<dbReference type="Proteomes" id="UP001596540">
    <property type="component" value="Unassembled WGS sequence"/>
</dbReference>
<name>A0ABW2KNV1_9ACTN</name>
<dbReference type="PANTHER" id="PTHR43798">
    <property type="entry name" value="MONOACYLGLYCEROL LIPASE"/>
    <property type="match status" value="1"/>
</dbReference>
<dbReference type="Pfam" id="PF12697">
    <property type="entry name" value="Abhydrolase_6"/>
    <property type="match status" value="1"/>
</dbReference>
<dbReference type="Gene3D" id="3.40.50.1820">
    <property type="entry name" value="alpha/beta hydrolase"/>
    <property type="match status" value="1"/>
</dbReference>
<comment type="caution">
    <text evidence="2">The sequence shown here is derived from an EMBL/GenBank/DDBJ whole genome shotgun (WGS) entry which is preliminary data.</text>
</comment>
<proteinExistence type="predicted"/>
<reference evidence="3" key="1">
    <citation type="journal article" date="2019" name="Int. J. Syst. Evol. Microbiol.">
        <title>The Global Catalogue of Microorganisms (GCM) 10K type strain sequencing project: providing services to taxonomists for standard genome sequencing and annotation.</title>
        <authorList>
            <consortium name="The Broad Institute Genomics Platform"/>
            <consortium name="The Broad Institute Genome Sequencing Center for Infectious Disease"/>
            <person name="Wu L."/>
            <person name="Ma J."/>
        </authorList>
    </citation>
    <scope>NUCLEOTIDE SEQUENCE [LARGE SCALE GENOMIC DNA]</scope>
    <source>
        <strain evidence="3">CGMCC 4.7382</strain>
    </source>
</reference>
<dbReference type="InterPro" id="IPR000073">
    <property type="entry name" value="AB_hydrolase_1"/>
</dbReference>
<dbReference type="EMBL" id="JBHTBH010000015">
    <property type="protein sequence ID" value="MFC7330973.1"/>
    <property type="molecule type" value="Genomic_DNA"/>
</dbReference>
<dbReference type="InterPro" id="IPR029058">
    <property type="entry name" value="AB_hydrolase_fold"/>
</dbReference>
<keyword evidence="2" id="KW-0378">Hydrolase</keyword>
<sequence>MPTHHTPPERFVTLRGRRFGYLDFGGDGPAVLALHGHFGRGRIFAGLADALRGRYRVIALDQRAHGTSDNGGDVRPEEYVADAAEFVQALGLAPVAVVGHSMGGAVGYLLAARHPELVHALAVVDMGAVTGEPEVAHPVLDVTGWPRRAPSRAALAAGIEAAGIPDPGYFMDSAVEFADGWGLLFDHGDMMRSQRALLGDYWAEWASGRQPALLLRGAASTILSASMARRMAGRRPGCELVEFPGCGHWLYADDPDAFARAVGGFLDRHRPAG</sequence>
<gene>
    <name evidence="2" type="ORF">ACFQRF_24870</name>
</gene>